<feature type="transmembrane region" description="Helical" evidence="1">
    <location>
        <begin position="36"/>
        <end position="55"/>
    </location>
</feature>
<gene>
    <name evidence="2" type="ORF">KS4_00130</name>
</gene>
<evidence type="ECO:0000256" key="1">
    <source>
        <dbReference type="SAM" id="Phobius"/>
    </source>
</evidence>
<reference evidence="2 3" key="1">
    <citation type="submission" date="2019-02" db="EMBL/GenBank/DDBJ databases">
        <title>Deep-cultivation of Planctomycetes and their phenomic and genomic characterization uncovers novel biology.</title>
        <authorList>
            <person name="Wiegand S."/>
            <person name="Jogler M."/>
            <person name="Boedeker C."/>
            <person name="Pinto D."/>
            <person name="Vollmers J."/>
            <person name="Rivas-Marin E."/>
            <person name="Kohn T."/>
            <person name="Peeters S.H."/>
            <person name="Heuer A."/>
            <person name="Rast P."/>
            <person name="Oberbeckmann S."/>
            <person name="Bunk B."/>
            <person name="Jeske O."/>
            <person name="Meyerdierks A."/>
            <person name="Storesund J.E."/>
            <person name="Kallscheuer N."/>
            <person name="Luecker S."/>
            <person name="Lage O.M."/>
            <person name="Pohl T."/>
            <person name="Merkel B.J."/>
            <person name="Hornburger P."/>
            <person name="Mueller R.-W."/>
            <person name="Bruemmer F."/>
            <person name="Labrenz M."/>
            <person name="Spormann A.M."/>
            <person name="Op den Camp H."/>
            <person name="Overmann J."/>
            <person name="Amann R."/>
            <person name="Jetten M.S.M."/>
            <person name="Mascher T."/>
            <person name="Medema M.H."/>
            <person name="Devos D.P."/>
            <person name="Kaster A.-K."/>
            <person name="Ovreas L."/>
            <person name="Rohde M."/>
            <person name="Galperin M.Y."/>
            <person name="Jogler C."/>
        </authorList>
    </citation>
    <scope>NUCLEOTIDE SEQUENCE [LARGE SCALE GENOMIC DNA]</scope>
    <source>
        <strain evidence="2 3">KS4</strain>
    </source>
</reference>
<keyword evidence="1" id="KW-0472">Membrane</keyword>
<accession>A0A517YP34</accession>
<dbReference type="SUPFAM" id="SSF53300">
    <property type="entry name" value="vWA-like"/>
    <property type="match status" value="1"/>
</dbReference>
<feature type="transmembrane region" description="Helical" evidence="1">
    <location>
        <begin position="62"/>
        <end position="83"/>
    </location>
</feature>
<dbReference type="KEGG" id="pcor:KS4_00130"/>
<dbReference type="SUPFAM" id="SSF52317">
    <property type="entry name" value="Class I glutamine amidotransferase-like"/>
    <property type="match status" value="1"/>
</dbReference>
<dbReference type="Gene3D" id="3.40.50.880">
    <property type="match status" value="1"/>
</dbReference>
<dbReference type="InterPro" id="IPR036465">
    <property type="entry name" value="vWFA_dom_sf"/>
</dbReference>
<keyword evidence="1" id="KW-0812">Transmembrane</keyword>
<dbReference type="AlphaFoldDB" id="A0A517YP34"/>
<dbReference type="RefSeq" id="WP_145072801.1">
    <property type="nucleotide sequence ID" value="NZ_CP036425.1"/>
</dbReference>
<protein>
    <recommendedName>
        <fullName evidence="4">Glutamine amidotransferase domain-containing protein</fullName>
    </recommendedName>
</protein>
<dbReference type="OrthoDB" id="252901at2"/>
<dbReference type="PANTHER" id="PTHR37947:SF1">
    <property type="entry name" value="BLL2462 PROTEIN"/>
    <property type="match status" value="1"/>
</dbReference>
<evidence type="ECO:0000313" key="3">
    <source>
        <dbReference type="Proteomes" id="UP000317369"/>
    </source>
</evidence>
<dbReference type="InterPro" id="IPR029062">
    <property type="entry name" value="Class_I_gatase-like"/>
</dbReference>
<evidence type="ECO:0008006" key="4">
    <source>
        <dbReference type="Google" id="ProtNLM"/>
    </source>
</evidence>
<dbReference type="EMBL" id="CP036425">
    <property type="protein sequence ID" value="QDU31985.1"/>
    <property type="molecule type" value="Genomic_DNA"/>
</dbReference>
<dbReference type="PANTHER" id="PTHR37947">
    <property type="entry name" value="BLL2462 PROTEIN"/>
    <property type="match status" value="1"/>
</dbReference>
<sequence>MVEFMYSGWLDWMLGLRDVSVLREGSRVMVGWEMPGWMWGVVLCVGFLVSGLSYQRLHGKRWVRIGLSLMRGSVIGLLVWLLLEPMVVEREERVEEDVVVVMLDRSGSMGTRDMEGGESRFEAGMMGAEILLDGIDDEREVSGVMFDVAVHGYERGEEKVSGEGTDLGGSLVEAVKRQGDRPIGGVVVLSDGREVGGMGRGNLRWLKERGVAIYPVVLGRGDEMFDVMIERVDAPKRVFEGDHIPMSVRLKVRGDQENALGVGDIVIKVVDEKDGRVVAEKAMGGVMNGVVELVVKEGAGGGGLYRVVAEVQGDQVEREIGNNERTVRVEVVDEPMRVLYVEGYPRWEHRYLKNMLVREKSIRSSMYLFSADRDFAQEGDDPIKRLPRVREEMGVYDLVVLGDVSPGQYETGFLEGLKDLVADEGMGLVMIGGERFMPRVYAGTVLNDLMPMKSASGVQRMVRGSGRYQFEVTGEGVEMGIFKVGEGEQDVLGGGGRLQMPAFSYAQDLGDLKVSAEVLGRFVDAESNGRQGELAGESGVVWMRYGAGRVLYVGTDEFWRWRYGKGERYFEQAWLGMLRFVGRGRVGKIGEGDARVVVSQDQVEIGDGVLIELEIRGGGVGSHEVLEVVQINDDGKRDAGKVRMQRVMDGGRGLGGWARYVGEFMGEGVGRFELRYGESTGRVEVLSGEDEMLDVRADIAGMRQLAEQTGGELIAFEDVGDLRGLIPSRARVVPMDRKEGLGRSPGVFGLLLLLLGIEWVGRKLVRLA</sequence>
<proteinExistence type="predicted"/>
<dbReference type="Proteomes" id="UP000317369">
    <property type="component" value="Chromosome"/>
</dbReference>
<evidence type="ECO:0000313" key="2">
    <source>
        <dbReference type="EMBL" id="QDU31985.1"/>
    </source>
</evidence>
<organism evidence="2 3">
    <name type="scientific">Poriferisphaera corsica</name>
    <dbReference type="NCBI Taxonomy" id="2528020"/>
    <lineage>
        <taxon>Bacteria</taxon>
        <taxon>Pseudomonadati</taxon>
        <taxon>Planctomycetota</taxon>
        <taxon>Phycisphaerae</taxon>
        <taxon>Phycisphaerales</taxon>
        <taxon>Phycisphaeraceae</taxon>
        <taxon>Poriferisphaera</taxon>
    </lineage>
</organism>
<dbReference type="Gene3D" id="3.40.50.410">
    <property type="entry name" value="von Willebrand factor, type A domain"/>
    <property type="match status" value="1"/>
</dbReference>
<keyword evidence="1" id="KW-1133">Transmembrane helix</keyword>
<keyword evidence="3" id="KW-1185">Reference proteome</keyword>
<name>A0A517YP34_9BACT</name>